<evidence type="ECO:0000256" key="8">
    <source>
        <dbReference type="SAM" id="Phobius"/>
    </source>
</evidence>
<dbReference type="GO" id="GO:0140359">
    <property type="term" value="F:ABC-type transporter activity"/>
    <property type="evidence" value="ECO:0007669"/>
    <property type="project" value="InterPro"/>
</dbReference>
<feature type="transmembrane region" description="Helical" evidence="8">
    <location>
        <begin position="339"/>
        <end position="357"/>
    </location>
</feature>
<dbReference type="PANTHER" id="PTHR48041:SF139">
    <property type="entry name" value="PROTEIN SCARLET"/>
    <property type="match status" value="1"/>
</dbReference>
<keyword evidence="5" id="KW-0067">ATP-binding</keyword>
<evidence type="ECO:0000256" key="1">
    <source>
        <dbReference type="ARBA" id="ARBA00004141"/>
    </source>
</evidence>
<reference evidence="10 11" key="1">
    <citation type="submission" date="2016-11" db="EMBL/GenBank/DDBJ databases">
        <title>The macronuclear genome of Stentor coeruleus: a giant cell with tiny introns.</title>
        <authorList>
            <person name="Slabodnick M."/>
            <person name="Ruby J.G."/>
            <person name="Reiff S.B."/>
            <person name="Swart E.C."/>
            <person name="Gosai S."/>
            <person name="Prabakaran S."/>
            <person name="Witkowska E."/>
            <person name="Larue G.E."/>
            <person name="Fisher S."/>
            <person name="Freeman R.M."/>
            <person name="Gunawardena J."/>
            <person name="Chu W."/>
            <person name="Stover N.A."/>
            <person name="Gregory B.D."/>
            <person name="Nowacki M."/>
            <person name="Derisi J."/>
            <person name="Roy S.W."/>
            <person name="Marshall W.F."/>
            <person name="Sood P."/>
        </authorList>
    </citation>
    <scope>NUCLEOTIDE SEQUENCE [LARGE SCALE GENOMIC DNA]</scope>
    <source>
        <strain evidence="10">WM001</strain>
    </source>
</reference>
<dbReference type="InterPro" id="IPR003593">
    <property type="entry name" value="AAA+_ATPase"/>
</dbReference>
<feature type="transmembrane region" description="Helical" evidence="8">
    <location>
        <begin position="479"/>
        <end position="497"/>
    </location>
</feature>
<keyword evidence="11" id="KW-1185">Reference proteome</keyword>
<sequence>MAMITQAFSNFSAELKWENLSVDTKPSRKNPARRILYNAKGVVHPGEFLAIMGPSGAGKTTLLNCLSGRYQKNLIVSSGDVFINGRPIKSLNYKAMIGFVPQDDILLECMTPRETITFSAALTTNLHSEDRKILVDRLLQELGLTSCADTLIGGHIVRGISGGEKKRTSIAVELVFNPSVLFLDEPTTGLDSFIALQIMNMLIRLSKERNSTIIATIHQPSSQIFNNFDKLLLMSFGSSIYMGRAQSVIGFLENSNFPIPKNYNPADHCMNVLSKEEFKNIEYREKIMSKFQYKMTMTEGELDIPRAHFQVPTYYAFWVLLNRALREMFRNPIVFKGKVMKMLIGFALCSMTFANLGNGPNDMQDHYGAIFMLVSNAIMEALTSSVATFQTQKPVFVREYCGRKYGVVAFYMSYSAAMIPPELMYAMGIYALTYYVMGLNPAFDRFMIMITLGGMGSLCGSGFALTISSVAPTIEIASALAPLLFLPMMLSGGYLVSYNNVPDWLFFQYVSPFRFLFEAAIRTDIEHNDNIHHNVSKHAIDTLHLPESYAESIWLIFVLVISLRLLGMGLLKLVSRNL</sequence>
<evidence type="ECO:0000259" key="9">
    <source>
        <dbReference type="PROSITE" id="PS50893"/>
    </source>
</evidence>
<accession>A0A1R2AV16</accession>
<dbReference type="InterPro" id="IPR050352">
    <property type="entry name" value="ABCG_transporters"/>
</dbReference>
<dbReference type="AlphaFoldDB" id="A0A1R2AV16"/>
<dbReference type="OrthoDB" id="184675at2759"/>
<gene>
    <name evidence="10" type="ORF">SteCoe_34220</name>
</gene>
<comment type="subcellular location">
    <subcellularLocation>
        <location evidence="1">Membrane</location>
        <topology evidence="1">Multi-pass membrane protein</topology>
    </subcellularLocation>
</comment>
<feature type="transmembrane region" description="Helical" evidence="8">
    <location>
        <begin position="553"/>
        <end position="574"/>
    </location>
</feature>
<organism evidence="10 11">
    <name type="scientific">Stentor coeruleus</name>
    <dbReference type="NCBI Taxonomy" id="5963"/>
    <lineage>
        <taxon>Eukaryota</taxon>
        <taxon>Sar</taxon>
        <taxon>Alveolata</taxon>
        <taxon>Ciliophora</taxon>
        <taxon>Postciliodesmatophora</taxon>
        <taxon>Heterotrichea</taxon>
        <taxon>Heterotrichida</taxon>
        <taxon>Stentoridae</taxon>
        <taxon>Stentor</taxon>
    </lineage>
</organism>
<dbReference type="InterPro" id="IPR003439">
    <property type="entry name" value="ABC_transporter-like_ATP-bd"/>
</dbReference>
<evidence type="ECO:0000256" key="7">
    <source>
        <dbReference type="ARBA" id="ARBA00023136"/>
    </source>
</evidence>
<keyword evidence="2" id="KW-0813">Transport</keyword>
<evidence type="ECO:0000256" key="6">
    <source>
        <dbReference type="ARBA" id="ARBA00022989"/>
    </source>
</evidence>
<feature type="transmembrane region" description="Helical" evidence="8">
    <location>
        <begin position="410"/>
        <end position="434"/>
    </location>
</feature>
<dbReference type="GO" id="GO:0016887">
    <property type="term" value="F:ATP hydrolysis activity"/>
    <property type="evidence" value="ECO:0007669"/>
    <property type="project" value="InterPro"/>
</dbReference>
<evidence type="ECO:0000313" key="10">
    <source>
        <dbReference type="EMBL" id="OMJ68363.1"/>
    </source>
</evidence>
<dbReference type="GO" id="GO:0016020">
    <property type="term" value="C:membrane"/>
    <property type="evidence" value="ECO:0007669"/>
    <property type="project" value="UniProtKB-SubCell"/>
</dbReference>
<dbReference type="Gene3D" id="3.40.50.300">
    <property type="entry name" value="P-loop containing nucleotide triphosphate hydrolases"/>
    <property type="match status" value="1"/>
</dbReference>
<proteinExistence type="predicted"/>
<keyword evidence="3 8" id="KW-0812">Transmembrane</keyword>
<dbReference type="Pfam" id="PF19055">
    <property type="entry name" value="ABC2_membrane_7"/>
    <property type="match status" value="1"/>
</dbReference>
<dbReference type="PROSITE" id="PS50893">
    <property type="entry name" value="ABC_TRANSPORTER_2"/>
    <property type="match status" value="1"/>
</dbReference>
<dbReference type="Pfam" id="PF00005">
    <property type="entry name" value="ABC_tran"/>
    <property type="match status" value="1"/>
</dbReference>
<evidence type="ECO:0000313" key="11">
    <source>
        <dbReference type="Proteomes" id="UP000187209"/>
    </source>
</evidence>
<comment type="caution">
    <text evidence="10">The sequence shown here is derived from an EMBL/GenBank/DDBJ whole genome shotgun (WGS) entry which is preliminary data.</text>
</comment>
<dbReference type="Proteomes" id="UP000187209">
    <property type="component" value="Unassembled WGS sequence"/>
</dbReference>
<dbReference type="InterPro" id="IPR043926">
    <property type="entry name" value="ABCG_dom"/>
</dbReference>
<dbReference type="EMBL" id="MPUH01001344">
    <property type="protein sequence ID" value="OMJ68363.1"/>
    <property type="molecule type" value="Genomic_DNA"/>
</dbReference>
<dbReference type="InterPro" id="IPR027417">
    <property type="entry name" value="P-loop_NTPase"/>
</dbReference>
<dbReference type="Pfam" id="PF01061">
    <property type="entry name" value="ABC2_membrane"/>
    <property type="match status" value="1"/>
</dbReference>
<keyword evidence="6 8" id="KW-1133">Transmembrane helix</keyword>
<feature type="transmembrane region" description="Helical" evidence="8">
    <location>
        <begin position="369"/>
        <end position="389"/>
    </location>
</feature>
<name>A0A1R2AV16_9CILI</name>
<dbReference type="GO" id="GO:0005524">
    <property type="term" value="F:ATP binding"/>
    <property type="evidence" value="ECO:0007669"/>
    <property type="project" value="UniProtKB-KW"/>
</dbReference>
<dbReference type="InterPro" id="IPR013525">
    <property type="entry name" value="ABC2_TM"/>
</dbReference>
<dbReference type="SMART" id="SM00382">
    <property type="entry name" value="AAA"/>
    <property type="match status" value="1"/>
</dbReference>
<protein>
    <recommendedName>
        <fullName evidence="9">ABC transporter domain-containing protein</fullName>
    </recommendedName>
</protein>
<evidence type="ECO:0000256" key="2">
    <source>
        <dbReference type="ARBA" id="ARBA00022448"/>
    </source>
</evidence>
<feature type="domain" description="ABC transporter" evidence="9">
    <location>
        <begin position="15"/>
        <end position="261"/>
    </location>
</feature>
<dbReference type="CDD" id="cd03213">
    <property type="entry name" value="ABCG_EPDR"/>
    <property type="match status" value="1"/>
</dbReference>
<evidence type="ECO:0000256" key="3">
    <source>
        <dbReference type="ARBA" id="ARBA00022692"/>
    </source>
</evidence>
<keyword evidence="7 8" id="KW-0472">Membrane</keyword>
<evidence type="ECO:0000256" key="5">
    <source>
        <dbReference type="ARBA" id="ARBA00022840"/>
    </source>
</evidence>
<dbReference type="SUPFAM" id="SSF52540">
    <property type="entry name" value="P-loop containing nucleoside triphosphate hydrolases"/>
    <property type="match status" value="1"/>
</dbReference>
<dbReference type="PANTHER" id="PTHR48041">
    <property type="entry name" value="ABC TRANSPORTER G FAMILY MEMBER 28"/>
    <property type="match status" value="1"/>
</dbReference>
<keyword evidence="4" id="KW-0547">Nucleotide-binding</keyword>
<evidence type="ECO:0000256" key="4">
    <source>
        <dbReference type="ARBA" id="ARBA00022741"/>
    </source>
</evidence>
<feature type="transmembrane region" description="Helical" evidence="8">
    <location>
        <begin position="446"/>
        <end position="467"/>
    </location>
</feature>